<feature type="region of interest" description="Disordered" evidence="1">
    <location>
        <begin position="35"/>
        <end position="65"/>
    </location>
</feature>
<reference evidence="2" key="1">
    <citation type="submission" date="2015-12" db="EMBL/GenBank/DDBJ databases">
        <title>Gene expression during late stages of embryo sac development: a critical building block for successful pollen-pistil interactions.</title>
        <authorList>
            <person name="Liu Y."/>
            <person name="Joly V."/>
            <person name="Sabar M."/>
            <person name="Matton D.P."/>
        </authorList>
    </citation>
    <scope>NUCLEOTIDE SEQUENCE</scope>
</reference>
<protein>
    <submittedName>
        <fullName evidence="2">Putative ovule protein</fullName>
    </submittedName>
</protein>
<name>A0A0V0HAM6_SOLCH</name>
<evidence type="ECO:0000256" key="1">
    <source>
        <dbReference type="SAM" id="MobiDB-lite"/>
    </source>
</evidence>
<dbReference type="EMBL" id="GEDG01023718">
    <property type="protein sequence ID" value="JAP16523.1"/>
    <property type="molecule type" value="Transcribed_RNA"/>
</dbReference>
<accession>A0A0V0HAM6</accession>
<evidence type="ECO:0000313" key="2">
    <source>
        <dbReference type="EMBL" id="JAP16523.1"/>
    </source>
</evidence>
<organism evidence="2">
    <name type="scientific">Solanum chacoense</name>
    <name type="common">Chaco potato</name>
    <dbReference type="NCBI Taxonomy" id="4108"/>
    <lineage>
        <taxon>Eukaryota</taxon>
        <taxon>Viridiplantae</taxon>
        <taxon>Streptophyta</taxon>
        <taxon>Embryophyta</taxon>
        <taxon>Tracheophyta</taxon>
        <taxon>Spermatophyta</taxon>
        <taxon>Magnoliopsida</taxon>
        <taxon>eudicotyledons</taxon>
        <taxon>Gunneridae</taxon>
        <taxon>Pentapetalae</taxon>
        <taxon>asterids</taxon>
        <taxon>lamiids</taxon>
        <taxon>Solanales</taxon>
        <taxon>Solanaceae</taxon>
        <taxon>Solanoideae</taxon>
        <taxon>Solaneae</taxon>
        <taxon>Solanum</taxon>
    </lineage>
</organism>
<dbReference type="AlphaFoldDB" id="A0A0V0HAM6"/>
<proteinExistence type="predicted"/>
<sequence length="65" mass="7744">MNVLQRELNPFVVWNLHSSHTHTLYNQTSSLHKTHFSSNSKQSEKWKIQQTKFNSNSRKSKNMKN</sequence>